<accession>A0A6J7DPI2</accession>
<protein>
    <submittedName>
        <fullName evidence="1">Unannotated protein</fullName>
    </submittedName>
</protein>
<dbReference type="EMBL" id="CAFBLU010000010">
    <property type="protein sequence ID" value="CAB4872436.1"/>
    <property type="molecule type" value="Genomic_DNA"/>
</dbReference>
<organism evidence="1">
    <name type="scientific">freshwater metagenome</name>
    <dbReference type="NCBI Taxonomy" id="449393"/>
    <lineage>
        <taxon>unclassified sequences</taxon>
        <taxon>metagenomes</taxon>
        <taxon>ecological metagenomes</taxon>
    </lineage>
</organism>
<sequence>MGIFRPGNAHYRGFATVVGRAAMRCRSGGCFHALELAPRTGYAHLCNGFECL</sequence>
<proteinExistence type="predicted"/>
<evidence type="ECO:0000313" key="1">
    <source>
        <dbReference type="EMBL" id="CAB4872436.1"/>
    </source>
</evidence>
<dbReference type="AlphaFoldDB" id="A0A6J7DPI2"/>
<reference evidence="1" key="1">
    <citation type="submission" date="2020-05" db="EMBL/GenBank/DDBJ databases">
        <authorList>
            <person name="Chiriac C."/>
            <person name="Salcher M."/>
            <person name="Ghai R."/>
            <person name="Kavagutti S V."/>
        </authorList>
    </citation>
    <scope>NUCLEOTIDE SEQUENCE</scope>
</reference>
<name>A0A6J7DPI2_9ZZZZ</name>
<gene>
    <name evidence="1" type="ORF">UFOPK3444_00809</name>
</gene>